<protein>
    <submittedName>
        <fullName evidence="1">Sm1</fullName>
    </submittedName>
</protein>
<gene>
    <name evidence="1" type="ORF">K488DRAFT_57727</name>
</gene>
<accession>A0ACB8QAN4</accession>
<evidence type="ECO:0000313" key="1">
    <source>
        <dbReference type="EMBL" id="KAI0028814.1"/>
    </source>
</evidence>
<name>A0ACB8QAN4_9AGAM</name>
<sequence>MKFAFFSAILALAAAAAAATSQVRYDNTYDNAKGSLDTVACSNGPNGIETRYGYKKFGDLPTFPNIGAASAIAGYNSPACGSCWKLTYGSKSIIVTAIDHAGTGFNIAEAAMNTLTGGHAVEFGVVNVTSTQVAANQCGL</sequence>
<proteinExistence type="predicted"/>
<evidence type="ECO:0000313" key="2">
    <source>
        <dbReference type="Proteomes" id="UP000814128"/>
    </source>
</evidence>
<keyword evidence="2" id="KW-1185">Reference proteome</keyword>
<reference evidence="1" key="1">
    <citation type="submission" date="2021-02" db="EMBL/GenBank/DDBJ databases">
        <authorList>
            <consortium name="DOE Joint Genome Institute"/>
            <person name="Ahrendt S."/>
            <person name="Looney B.P."/>
            <person name="Miyauchi S."/>
            <person name="Morin E."/>
            <person name="Drula E."/>
            <person name="Courty P.E."/>
            <person name="Chicoki N."/>
            <person name="Fauchery L."/>
            <person name="Kohler A."/>
            <person name="Kuo A."/>
            <person name="Labutti K."/>
            <person name="Pangilinan J."/>
            <person name="Lipzen A."/>
            <person name="Riley R."/>
            <person name="Andreopoulos W."/>
            <person name="He G."/>
            <person name="Johnson J."/>
            <person name="Barry K.W."/>
            <person name="Grigoriev I.V."/>
            <person name="Nagy L."/>
            <person name="Hibbett D."/>
            <person name="Henrissat B."/>
            <person name="Matheny P.B."/>
            <person name="Labbe J."/>
            <person name="Martin F."/>
        </authorList>
    </citation>
    <scope>NUCLEOTIDE SEQUENCE</scope>
    <source>
        <strain evidence="1">EC-137</strain>
    </source>
</reference>
<reference evidence="1" key="2">
    <citation type="journal article" date="2022" name="New Phytol.">
        <title>Evolutionary transition to the ectomycorrhizal habit in the genomes of a hyperdiverse lineage of mushroom-forming fungi.</title>
        <authorList>
            <person name="Looney B."/>
            <person name="Miyauchi S."/>
            <person name="Morin E."/>
            <person name="Drula E."/>
            <person name="Courty P.E."/>
            <person name="Kohler A."/>
            <person name="Kuo A."/>
            <person name="LaButti K."/>
            <person name="Pangilinan J."/>
            <person name="Lipzen A."/>
            <person name="Riley R."/>
            <person name="Andreopoulos W."/>
            <person name="He G."/>
            <person name="Johnson J."/>
            <person name="Nolan M."/>
            <person name="Tritt A."/>
            <person name="Barry K.W."/>
            <person name="Grigoriev I.V."/>
            <person name="Nagy L.G."/>
            <person name="Hibbett D."/>
            <person name="Henrissat B."/>
            <person name="Matheny P.B."/>
            <person name="Labbe J."/>
            <person name="Martin F.M."/>
        </authorList>
    </citation>
    <scope>NUCLEOTIDE SEQUENCE</scope>
    <source>
        <strain evidence="1">EC-137</strain>
    </source>
</reference>
<dbReference type="Proteomes" id="UP000814128">
    <property type="component" value="Unassembled WGS sequence"/>
</dbReference>
<comment type="caution">
    <text evidence="1">The sequence shown here is derived from an EMBL/GenBank/DDBJ whole genome shotgun (WGS) entry which is preliminary data.</text>
</comment>
<organism evidence="1 2">
    <name type="scientific">Vararia minispora EC-137</name>
    <dbReference type="NCBI Taxonomy" id="1314806"/>
    <lineage>
        <taxon>Eukaryota</taxon>
        <taxon>Fungi</taxon>
        <taxon>Dikarya</taxon>
        <taxon>Basidiomycota</taxon>
        <taxon>Agaricomycotina</taxon>
        <taxon>Agaricomycetes</taxon>
        <taxon>Russulales</taxon>
        <taxon>Lachnocladiaceae</taxon>
        <taxon>Vararia</taxon>
    </lineage>
</organism>
<dbReference type="EMBL" id="MU273721">
    <property type="protein sequence ID" value="KAI0028814.1"/>
    <property type="molecule type" value="Genomic_DNA"/>
</dbReference>